<dbReference type="Proteomes" id="UP001607303">
    <property type="component" value="Unassembled WGS sequence"/>
</dbReference>
<proteinExistence type="predicted"/>
<protein>
    <submittedName>
        <fullName evidence="3">Uncharacterized protein</fullName>
    </submittedName>
</protein>
<dbReference type="AlphaFoldDB" id="A0ABD2B044"/>
<evidence type="ECO:0000256" key="1">
    <source>
        <dbReference type="SAM" id="MobiDB-lite"/>
    </source>
</evidence>
<evidence type="ECO:0000256" key="2">
    <source>
        <dbReference type="SAM" id="SignalP"/>
    </source>
</evidence>
<keyword evidence="2" id="KW-0732">Signal</keyword>
<feature type="region of interest" description="Disordered" evidence="1">
    <location>
        <begin position="23"/>
        <end position="88"/>
    </location>
</feature>
<dbReference type="EMBL" id="JAYRBN010000110">
    <property type="protein sequence ID" value="KAL2725917.1"/>
    <property type="molecule type" value="Genomic_DNA"/>
</dbReference>
<evidence type="ECO:0000313" key="3">
    <source>
        <dbReference type="EMBL" id="KAL2725917.1"/>
    </source>
</evidence>
<feature type="chain" id="PRO_5044766746" evidence="2">
    <location>
        <begin position="22"/>
        <end position="150"/>
    </location>
</feature>
<sequence length="150" mass="16670">MRSKNCRQFELLMRMAVLAFGLPVQNNGPRYSGMPLPTRDEEKSEGGGGDGDGEAREEEVQEEEKEEEEEDEMEEAEEVEEKDSPHVGTLFRAAATCNAYDTLTVPATPDTSIYGGIDIRTDLTGQLRFLGTTSCSFYPTWKSSQTIDAF</sequence>
<evidence type="ECO:0000313" key="4">
    <source>
        <dbReference type="Proteomes" id="UP001607303"/>
    </source>
</evidence>
<feature type="compositionally biased region" description="Acidic residues" evidence="1">
    <location>
        <begin position="51"/>
        <end position="81"/>
    </location>
</feature>
<comment type="caution">
    <text evidence="3">The sequence shown here is derived from an EMBL/GenBank/DDBJ whole genome shotgun (WGS) entry which is preliminary data.</text>
</comment>
<organism evidence="3 4">
    <name type="scientific">Vespula maculifrons</name>
    <name type="common">Eastern yellow jacket</name>
    <name type="synonym">Wasp</name>
    <dbReference type="NCBI Taxonomy" id="7453"/>
    <lineage>
        <taxon>Eukaryota</taxon>
        <taxon>Metazoa</taxon>
        <taxon>Ecdysozoa</taxon>
        <taxon>Arthropoda</taxon>
        <taxon>Hexapoda</taxon>
        <taxon>Insecta</taxon>
        <taxon>Pterygota</taxon>
        <taxon>Neoptera</taxon>
        <taxon>Endopterygota</taxon>
        <taxon>Hymenoptera</taxon>
        <taxon>Apocrita</taxon>
        <taxon>Aculeata</taxon>
        <taxon>Vespoidea</taxon>
        <taxon>Vespidae</taxon>
        <taxon>Vespinae</taxon>
        <taxon>Vespula</taxon>
    </lineage>
</organism>
<accession>A0ABD2B044</accession>
<reference evidence="3 4" key="1">
    <citation type="journal article" date="2024" name="Ann. Entomol. Soc. Am.">
        <title>Genomic analyses of the southern and eastern yellowjacket wasps (Hymenoptera: Vespidae) reveal evolutionary signatures of social life.</title>
        <authorList>
            <person name="Catto M.A."/>
            <person name="Caine P.B."/>
            <person name="Orr S.E."/>
            <person name="Hunt B.G."/>
            <person name="Goodisman M.A.D."/>
        </authorList>
    </citation>
    <scope>NUCLEOTIDE SEQUENCE [LARGE SCALE GENOMIC DNA]</scope>
    <source>
        <strain evidence="3">232</strain>
        <tissue evidence="3">Head and thorax</tissue>
    </source>
</reference>
<name>A0ABD2B044_VESMC</name>
<feature type="signal peptide" evidence="2">
    <location>
        <begin position="1"/>
        <end position="21"/>
    </location>
</feature>
<gene>
    <name evidence="3" type="ORF">V1477_018355</name>
</gene>
<keyword evidence="4" id="KW-1185">Reference proteome</keyword>